<dbReference type="STRING" id="195103.CPF_1957"/>
<dbReference type="NCBIfam" id="TIGR00732">
    <property type="entry name" value="dprA"/>
    <property type="match status" value="1"/>
</dbReference>
<evidence type="ECO:0000313" key="3">
    <source>
        <dbReference type="EMBL" id="ABG83014.1"/>
    </source>
</evidence>
<dbReference type="Gene3D" id="3.40.50.450">
    <property type="match status" value="1"/>
</dbReference>
<dbReference type="GeneID" id="93001759"/>
<feature type="domain" description="Smf/DprA SLOG" evidence="2">
    <location>
        <begin position="75"/>
        <end position="284"/>
    </location>
</feature>
<dbReference type="eggNOG" id="COG0758">
    <property type="taxonomic scope" value="Bacteria"/>
</dbReference>
<evidence type="ECO:0000259" key="2">
    <source>
        <dbReference type="Pfam" id="PF02481"/>
    </source>
</evidence>
<dbReference type="GO" id="GO:0009294">
    <property type="term" value="P:DNA-mediated transformation"/>
    <property type="evidence" value="ECO:0007669"/>
    <property type="project" value="InterPro"/>
</dbReference>
<evidence type="ECO:0000313" key="4">
    <source>
        <dbReference type="Proteomes" id="UP000001823"/>
    </source>
</evidence>
<reference evidence="3 4" key="1">
    <citation type="journal article" date="2006" name="Genome Res.">
        <title>Skewed genomic variability in strains of the toxigenic bacterial pathogen, Clostridium perfringens.</title>
        <authorList>
            <person name="Myers G.S."/>
            <person name="Rasko D.A."/>
            <person name="Cheung J.K."/>
            <person name="Ravel J."/>
            <person name="Seshadri R."/>
            <person name="Deboy R.T."/>
            <person name="Ren Q."/>
            <person name="Varga J."/>
            <person name="Awad M.M."/>
            <person name="Brinkac L.M."/>
            <person name="Daugherty S.C."/>
            <person name="Haft D.H."/>
            <person name="Dodson R.J."/>
            <person name="Madupu R."/>
            <person name="Nelson W.C."/>
            <person name="Rosovitz M.J."/>
            <person name="Sullivan S.A."/>
            <person name="Khouri H."/>
            <person name="Dimitrov G.I."/>
            <person name="Watkins K.L."/>
            <person name="Mulligan S."/>
            <person name="Benton J."/>
            <person name="Radune D."/>
            <person name="Fisher D.J."/>
            <person name="Atkins H.S."/>
            <person name="Hiscox T."/>
            <person name="Jost B.H."/>
            <person name="Billington S.J."/>
            <person name="Songer J.G."/>
            <person name="McClane B.A."/>
            <person name="Titball R.W."/>
            <person name="Rood J.I."/>
            <person name="Melville S.B."/>
            <person name="Paulsen I.T."/>
        </authorList>
    </citation>
    <scope>NUCLEOTIDE SEQUENCE [LARGE SCALE GENOMIC DNA]</scope>
    <source>
        <strain evidence="4">ATCC 13124 / DSM 756 / JCM 1290 / NCIMB 6125 / NCTC 8237 / S 107 / Type A</strain>
    </source>
</reference>
<dbReference type="KEGG" id="cpf:CPF_1957"/>
<comment type="similarity">
    <text evidence="1">Belongs to the DprA/Smf family.</text>
</comment>
<dbReference type="InterPro" id="IPR036388">
    <property type="entry name" value="WH-like_DNA-bd_sf"/>
</dbReference>
<evidence type="ECO:0000256" key="1">
    <source>
        <dbReference type="ARBA" id="ARBA00006525"/>
    </source>
</evidence>
<sequence length="360" mass="40398">MKEVDLNYKIWLGSLKISNNIKVELLNQLGNEENIYIHRKDIEETGIKCASKFKNDINIDLNSRVINDINKKDYKIVTYLDKDYPKRLKNIDEPPYILFYKGDLERAEDTNVAIVGSRKCDPYGKRCASLIASGLGKAGVGIVSGGAFGVDTEAHKKCVEENFYNVAVFGCGINLDYPVYNRELYKKIIKNGCIISEFFPDTPPLRYNFPQRNRIISGLSEAVIVVQAGEKSGSLITANYAVNQGKDVFAVPGDVFSSQSRGCNNLIKDGAGIFTNIGDLLNSIPFKIKKEGKCNKDGKKEENSEINQLLLSILENNILHIDDIIRVTNIDTSIIYELLCELQFENKIEVIPGDYYTKII</sequence>
<dbReference type="PaxDb" id="195103-CPF_1957"/>
<proteinExistence type="inferred from homology"/>
<dbReference type="Pfam" id="PF02481">
    <property type="entry name" value="DNA_processg_A"/>
    <property type="match status" value="1"/>
</dbReference>
<dbReference type="RefSeq" id="WP_003471623.1">
    <property type="nucleotide sequence ID" value="NC_008261.1"/>
</dbReference>
<dbReference type="PANTHER" id="PTHR43022:SF1">
    <property type="entry name" value="PROTEIN SMF"/>
    <property type="match status" value="1"/>
</dbReference>
<dbReference type="Gene3D" id="1.10.10.10">
    <property type="entry name" value="Winged helix-like DNA-binding domain superfamily/Winged helix DNA-binding domain"/>
    <property type="match status" value="1"/>
</dbReference>
<protein>
    <submittedName>
        <fullName evidence="3">DNA protecting protein DprA</fullName>
    </submittedName>
</protein>
<accession>A0A0H2YQZ9</accession>
<gene>
    <name evidence="3" type="primary">dprA</name>
    <name evidence="3" type="ordered locus">CPF_1957</name>
</gene>
<dbReference type="PANTHER" id="PTHR43022">
    <property type="entry name" value="PROTEIN SMF"/>
    <property type="match status" value="1"/>
</dbReference>
<dbReference type="EMBL" id="CP000246">
    <property type="protein sequence ID" value="ABG83014.1"/>
    <property type="molecule type" value="Genomic_DNA"/>
</dbReference>
<dbReference type="Proteomes" id="UP000001823">
    <property type="component" value="Chromosome"/>
</dbReference>
<dbReference type="HOGENOM" id="CLU_029601_0_3_9"/>
<dbReference type="SUPFAM" id="SSF102405">
    <property type="entry name" value="MCP/YpsA-like"/>
    <property type="match status" value="1"/>
</dbReference>
<dbReference type="InterPro" id="IPR057666">
    <property type="entry name" value="DrpA_SLOG"/>
</dbReference>
<dbReference type="InterPro" id="IPR003488">
    <property type="entry name" value="DprA"/>
</dbReference>
<organism evidence="3 4">
    <name type="scientific">Clostridium perfringens (strain ATCC 13124 / DSM 756 / JCM 1290 / NCIMB 6125 / NCTC 8237 / Type A)</name>
    <dbReference type="NCBI Taxonomy" id="195103"/>
    <lineage>
        <taxon>Bacteria</taxon>
        <taxon>Bacillati</taxon>
        <taxon>Bacillota</taxon>
        <taxon>Clostridia</taxon>
        <taxon>Eubacteriales</taxon>
        <taxon>Clostridiaceae</taxon>
        <taxon>Clostridium</taxon>
    </lineage>
</organism>
<dbReference type="AlphaFoldDB" id="A0A0H2YQZ9"/>
<keyword evidence="4" id="KW-1185">Reference proteome</keyword>
<name>A0A0H2YQZ9_CLOP1</name>